<dbReference type="Gene3D" id="2.60.40.1120">
    <property type="entry name" value="Carboxypeptidase-like, regulatory domain"/>
    <property type="match status" value="1"/>
</dbReference>
<keyword evidence="2" id="KW-0645">Protease</keyword>
<dbReference type="EMBL" id="QEKY01000019">
    <property type="protein sequence ID" value="PVZ07007.1"/>
    <property type="molecule type" value="Genomic_DNA"/>
</dbReference>
<reference evidence="2 3" key="1">
    <citation type="submission" date="2018-04" db="EMBL/GenBank/DDBJ databases">
        <title>Genomic Encyclopedia of Type Strains, Phase IV (KMG-IV): sequencing the most valuable type-strain genomes for metagenomic binning, comparative biology and taxonomic classification.</title>
        <authorList>
            <person name="Goeker M."/>
        </authorList>
    </citation>
    <scope>NUCLEOTIDE SEQUENCE [LARGE SCALE GENOMIC DNA]</scope>
    <source>
        <strain evidence="2 3">DSM 28520</strain>
    </source>
</reference>
<dbReference type="Pfam" id="PF13715">
    <property type="entry name" value="CarbopepD_reg_2"/>
    <property type="match status" value="1"/>
</dbReference>
<gene>
    <name evidence="2" type="ORF">C7382_1193</name>
</gene>
<keyword evidence="2" id="KW-0121">Carboxypeptidase</keyword>
<dbReference type="AlphaFoldDB" id="A0A2U1F4A9"/>
<dbReference type="OrthoDB" id="603275at2"/>
<organism evidence="2 3">
    <name type="scientific">Porphyromonas loveana</name>
    <dbReference type="NCBI Taxonomy" id="1884669"/>
    <lineage>
        <taxon>Bacteria</taxon>
        <taxon>Pseudomonadati</taxon>
        <taxon>Bacteroidota</taxon>
        <taxon>Bacteroidia</taxon>
        <taxon>Bacteroidales</taxon>
        <taxon>Porphyromonadaceae</taxon>
        <taxon>Porphyromonas</taxon>
    </lineage>
</organism>
<keyword evidence="2" id="KW-0378">Hydrolase</keyword>
<sequence length="871" mass="98475">MCCSRKIGIASLLWSICFLAVVAQTTRLSLQGRVTDKETGRPIEQAIVKVYGSNHRILSFAATNAQGTFQLSYAQPDTEQKLRIEVSHLAYSTEQVPLKKEEQEYRFSLRPKDNALKEVVVSAPVIRERGDTLRILTDQFKGKGDYTVEDVLKRIPGIQVAESGAISYQGRAINDFYIEGLDLMGGSYNVATRNLEADMISAVEIIENHQRMAQKRGKEVSDNVALNLKLSKKARFKPAFALSGGYGYAERSEYSAGVLGMLFNPKFQTLTSVKMANSGEQIAEELNQHYFDLQPLSTLVEEWTSGSAAAYLPIPKERYITGQDFLVGSNAITKFGEYATLRMNAKYLRDEDRFAYDRSRIFYTPTGEVLIEENRLFDEDNREVELTANYKLNTPKVYFTNAFQGKGAFADNNFRLRTPSLLEESLHHKNFSFQNKSEYSKYNNGRSFRMNLLVSYARSPQSELTLLNSDTLPHRQRLNGSFFQSKTSAFWESPLGKNHRLRFGTDLAYEYHELTTLREWGTALDRNDLIANRLVATAMPGYAYNNRARGILFVIQFPVGIHALFLSDKVNSLTKDTFRKPVFGAESSLDYILTSRIRLFARASHTERLGSLSGFVSAPIQMDYIYYKAGGGLWQKQTNDVLLVGAKYKNPLKFFFANIEAQLGRTKSNTSVTEQLDTSSLSSTFAPIPTVLRYSSVSASTDFFYRPLASKLVLQANYDRNKSAVIHQEATLQVLTEAYALRGKLLSRPFKWMELSLNGELSARKWTISDRPINLTDQIWGAQLAVFPGSQIAITAGAQWNNRHMIQDTKTRGDFYSMSVKKTSKHWIGTLSFIYSAPSEYQMLSLTDATASYSKYKLKAYSLSLALQYHF</sequence>
<proteinExistence type="predicted"/>
<evidence type="ECO:0000256" key="1">
    <source>
        <dbReference type="SAM" id="SignalP"/>
    </source>
</evidence>
<dbReference type="RefSeq" id="WP_116679952.1">
    <property type="nucleotide sequence ID" value="NZ_QEKY01000019.1"/>
</dbReference>
<keyword evidence="3" id="KW-1185">Reference proteome</keyword>
<dbReference type="InterPro" id="IPR008969">
    <property type="entry name" value="CarboxyPept-like_regulatory"/>
</dbReference>
<dbReference type="GeneID" id="94551420"/>
<feature type="chain" id="PRO_5015599952" evidence="1">
    <location>
        <begin position="24"/>
        <end position="871"/>
    </location>
</feature>
<dbReference type="SUPFAM" id="SSF56935">
    <property type="entry name" value="Porins"/>
    <property type="match status" value="1"/>
</dbReference>
<evidence type="ECO:0000313" key="2">
    <source>
        <dbReference type="EMBL" id="PVZ07007.1"/>
    </source>
</evidence>
<comment type="caution">
    <text evidence="2">The sequence shown here is derived from an EMBL/GenBank/DDBJ whole genome shotgun (WGS) entry which is preliminary data.</text>
</comment>
<dbReference type="GO" id="GO:0004180">
    <property type="term" value="F:carboxypeptidase activity"/>
    <property type="evidence" value="ECO:0007669"/>
    <property type="project" value="UniProtKB-KW"/>
</dbReference>
<feature type="signal peptide" evidence="1">
    <location>
        <begin position="1"/>
        <end position="23"/>
    </location>
</feature>
<protein>
    <submittedName>
        <fullName evidence="2">Carboxypeptidase-like protein</fullName>
    </submittedName>
</protein>
<name>A0A2U1F4A9_9PORP</name>
<keyword evidence="1" id="KW-0732">Signal</keyword>
<dbReference type="Proteomes" id="UP000245462">
    <property type="component" value="Unassembled WGS sequence"/>
</dbReference>
<evidence type="ECO:0000313" key="3">
    <source>
        <dbReference type="Proteomes" id="UP000245462"/>
    </source>
</evidence>
<accession>A0A2U1F4A9</accession>
<dbReference type="SUPFAM" id="SSF49464">
    <property type="entry name" value="Carboxypeptidase regulatory domain-like"/>
    <property type="match status" value="1"/>
</dbReference>